<keyword evidence="2" id="KW-0255">Endonuclease</keyword>
<organism evidence="2 3">
    <name type="scientific">Caulobacter vibrioides OR37</name>
    <dbReference type="NCBI Taxonomy" id="1292034"/>
    <lineage>
        <taxon>Bacteria</taxon>
        <taxon>Pseudomonadati</taxon>
        <taxon>Pseudomonadota</taxon>
        <taxon>Alphaproteobacteria</taxon>
        <taxon>Caulobacterales</taxon>
        <taxon>Caulobacteraceae</taxon>
        <taxon>Caulobacter</taxon>
    </lineage>
</organism>
<dbReference type="RefSeq" id="WP_004617528.1">
    <property type="nucleotide sequence ID" value="NZ_APMP01000006.1"/>
</dbReference>
<evidence type="ECO:0000313" key="3">
    <source>
        <dbReference type="Proteomes" id="UP000013063"/>
    </source>
</evidence>
<dbReference type="PATRIC" id="fig|1292034.3.peg.1419"/>
<dbReference type="PIRSF" id="PIRSF001435">
    <property type="entry name" value="Nth"/>
    <property type="match status" value="1"/>
</dbReference>
<dbReference type="PANTHER" id="PTHR47203:SF1">
    <property type="entry name" value="HYPOTHETICAL BASE EXCISION DNA REPAIR PROTEIN (EUROFUNG)"/>
    <property type="match status" value="1"/>
</dbReference>
<sequence length="241" mass="26446">MQLSLGLARSPLESVRDALLCEFGPQRPVARMDPISQLVKSSISGRTQDAVSWSAFLRLRAEFKAWEDLARAPVARVARIIDDVTFPGDKARHLTTALKMIEAKVGWLSLNHLKALTVDEARWELQVLPGVGVKVAACVLNFSDLAMRSLVVDTHVHRVARRIGLVGAGDTTHAYHTLMDMAPPSWTADDLFELHWLLKRGLGQMLCPREAPKCGACPVKAMCAKTGVGHSADVLAWRPRG</sequence>
<accession>R0EKM4</accession>
<dbReference type="InterPro" id="IPR003265">
    <property type="entry name" value="HhH-GPD_domain"/>
</dbReference>
<dbReference type="EMBL" id="APMP01000006">
    <property type="protein sequence ID" value="ENZ82499.1"/>
    <property type="molecule type" value="Genomic_DNA"/>
</dbReference>
<evidence type="ECO:0000259" key="1">
    <source>
        <dbReference type="SMART" id="SM00478"/>
    </source>
</evidence>
<dbReference type="SUPFAM" id="SSF48150">
    <property type="entry name" value="DNA-glycosylase"/>
    <property type="match status" value="1"/>
</dbReference>
<dbReference type="InterPro" id="IPR011257">
    <property type="entry name" value="DNA_glycosylase"/>
</dbReference>
<name>R0EKM4_CAUVI</name>
<reference evidence="2 3" key="1">
    <citation type="journal article" date="2013" name="Genome Announc.">
        <title>Draft Genome Sequence for Caulobacter sp. Strain OR37, a Bacterium Tolerant to Heavy Metals.</title>
        <authorList>
            <person name="Utturkar S.M."/>
            <person name="Bollmann A."/>
            <person name="Brzoska R.M."/>
            <person name="Klingeman D.M."/>
            <person name="Epstein S.E."/>
            <person name="Palumbo A.V."/>
            <person name="Brown S.D."/>
        </authorList>
    </citation>
    <scope>NUCLEOTIDE SEQUENCE [LARGE SCALE GENOMIC DNA]</scope>
    <source>
        <strain evidence="2 3">OR37</strain>
    </source>
</reference>
<dbReference type="GO" id="GO:0006284">
    <property type="term" value="P:base-excision repair"/>
    <property type="evidence" value="ECO:0007669"/>
    <property type="project" value="InterPro"/>
</dbReference>
<dbReference type="Pfam" id="PF00730">
    <property type="entry name" value="HhH-GPD"/>
    <property type="match status" value="1"/>
</dbReference>
<dbReference type="CDD" id="cd00056">
    <property type="entry name" value="ENDO3c"/>
    <property type="match status" value="1"/>
</dbReference>
<feature type="domain" description="HhH-GPD" evidence="1">
    <location>
        <begin position="43"/>
        <end position="203"/>
    </location>
</feature>
<keyword evidence="2" id="KW-0378">Hydrolase</keyword>
<dbReference type="PANTHER" id="PTHR47203">
    <property type="match status" value="1"/>
</dbReference>
<gene>
    <name evidence="2" type="ORF">OR37_01431</name>
</gene>
<dbReference type="OrthoDB" id="9800977at2"/>
<comment type="caution">
    <text evidence="2">The sequence shown here is derived from an EMBL/GenBank/DDBJ whole genome shotgun (WGS) entry which is preliminary data.</text>
</comment>
<evidence type="ECO:0000313" key="2">
    <source>
        <dbReference type="EMBL" id="ENZ82499.1"/>
    </source>
</evidence>
<keyword evidence="3" id="KW-1185">Reference proteome</keyword>
<protein>
    <submittedName>
        <fullName evidence="2">Putative endoIII-related endonuclease</fullName>
    </submittedName>
</protein>
<dbReference type="Gene3D" id="1.10.340.30">
    <property type="entry name" value="Hypothetical protein, domain 2"/>
    <property type="match status" value="1"/>
</dbReference>
<proteinExistence type="predicted"/>
<dbReference type="GO" id="GO:0004519">
    <property type="term" value="F:endonuclease activity"/>
    <property type="evidence" value="ECO:0007669"/>
    <property type="project" value="UniProtKB-KW"/>
</dbReference>
<dbReference type="eggNOG" id="COG0177">
    <property type="taxonomic scope" value="Bacteria"/>
</dbReference>
<dbReference type="AlphaFoldDB" id="R0EKM4"/>
<dbReference type="Gene3D" id="1.10.1670.10">
    <property type="entry name" value="Helix-hairpin-Helix base-excision DNA repair enzymes (C-terminal)"/>
    <property type="match status" value="1"/>
</dbReference>
<dbReference type="STRING" id="1292034.OR37_01431"/>
<keyword evidence="2" id="KW-0540">Nuclease</keyword>
<dbReference type="InterPro" id="IPR023170">
    <property type="entry name" value="HhH_base_excis_C"/>
</dbReference>
<dbReference type="SMART" id="SM00478">
    <property type="entry name" value="ENDO3c"/>
    <property type="match status" value="1"/>
</dbReference>
<dbReference type="Proteomes" id="UP000013063">
    <property type="component" value="Unassembled WGS sequence"/>
</dbReference>